<evidence type="ECO:0000313" key="2">
    <source>
        <dbReference type="EMBL" id="VVD89853.1"/>
    </source>
</evidence>
<keyword evidence="1" id="KW-1133">Transmembrane helix</keyword>
<gene>
    <name evidence="2" type="ORF">PTE30175_01496</name>
</gene>
<keyword evidence="1" id="KW-0812">Transmembrane</keyword>
<evidence type="ECO:0000313" key="3">
    <source>
        <dbReference type="Proteomes" id="UP000414233"/>
    </source>
</evidence>
<reference evidence="2 3" key="1">
    <citation type="submission" date="2019-08" db="EMBL/GenBank/DDBJ databases">
        <authorList>
            <person name="Peeters C."/>
        </authorList>
    </citation>
    <scope>NUCLEOTIDE SEQUENCE [LARGE SCALE GENOMIC DNA]</scope>
    <source>
        <strain evidence="2 3">LMG 30175</strain>
    </source>
</reference>
<protein>
    <submittedName>
        <fullName evidence="2">Uncharacterized protein</fullName>
    </submittedName>
</protein>
<accession>A0A5E4TRR0</accession>
<proteinExistence type="predicted"/>
<dbReference type="EMBL" id="CABPRZ010000005">
    <property type="protein sequence ID" value="VVD89853.1"/>
    <property type="molecule type" value="Genomic_DNA"/>
</dbReference>
<organism evidence="2 3">
    <name type="scientific">Pandoraea terrae</name>
    <dbReference type="NCBI Taxonomy" id="1537710"/>
    <lineage>
        <taxon>Bacteria</taxon>
        <taxon>Pseudomonadati</taxon>
        <taxon>Pseudomonadota</taxon>
        <taxon>Betaproteobacteria</taxon>
        <taxon>Burkholderiales</taxon>
        <taxon>Burkholderiaceae</taxon>
        <taxon>Pandoraea</taxon>
    </lineage>
</organism>
<keyword evidence="3" id="KW-1185">Reference proteome</keyword>
<feature type="transmembrane region" description="Helical" evidence="1">
    <location>
        <begin position="15"/>
        <end position="39"/>
    </location>
</feature>
<name>A0A5E4TRR0_9BURK</name>
<dbReference type="Proteomes" id="UP000414233">
    <property type="component" value="Unassembled WGS sequence"/>
</dbReference>
<evidence type="ECO:0000256" key="1">
    <source>
        <dbReference type="SAM" id="Phobius"/>
    </source>
</evidence>
<dbReference type="AlphaFoldDB" id="A0A5E4TRR0"/>
<keyword evidence="1" id="KW-0472">Membrane</keyword>
<sequence>MTDVRSLRPALEKTMMSALLETIGALAILISIAVHISFYRKT</sequence>